<dbReference type="AlphaFoldDB" id="A0A318RKA9"/>
<dbReference type="SUPFAM" id="SSF53850">
    <property type="entry name" value="Periplasmic binding protein-like II"/>
    <property type="match status" value="1"/>
</dbReference>
<dbReference type="Gene3D" id="3.40.190.10">
    <property type="entry name" value="Periplasmic binding protein-like II"/>
    <property type="match status" value="1"/>
</dbReference>
<evidence type="ECO:0000256" key="1">
    <source>
        <dbReference type="ARBA" id="ARBA00005695"/>
    </source>
</evidence>
<evidence type="ECO:0000313" key="7">
    <source>
        <dbReference type="Proteomes" id="UP000247591"/>
    </source>
</evidence>
<feature type="signal peptide" evidence="4">
    <location>
        <begin position="1"/>
        <end position="23"/>
    </location>
</feature>
<comment type="caution">
    <text evidence="6">The sequence shown here is derived from an EMBL/GenBank/DDBJ whole genome shotgun (WGS) entry which is preliminary data.</text>
</comment>
<dbReference type="GO" id="GO:0042597">
    <property type="term" value="C:periplasmic space"/>
    <property type="evidence" value="ECO:0007669"/>
    <property type="project" value="UniProtKB-ARBA"/>
</dbReference>
<dbReference type="GO" id="GO:0043190">
    <property type="term" value="C:ATP-binding cassette (ABC) transporter complex"/>
    <property type="evidence" value="ECO:0007669"/>
    <property type="project" value="InterPro"/>
</dbReference>
<reference evidence="6 7" key="1">
    <citation type="submission" date="2018-06" db="EMBL/GenBank/DDBJ databases">
        <title>Genomic Encyclopedia of Type Strains, Phase IV (KMG-IV): sequencing the most valuable type-strain genomes for metagenomic binning, comparative biology and taxonomic classification.</title>
        <authorList>
            <person name="Goeker M."/>
        </authorList>
    </citation>
    <scope>NUCLEOTIDE SEQUENCE [LARGE SCALE GENOMIC DNA]</scope>
    <source>
        <strain evidence="6 7">DSM 45521</strain>
    </source>
</reference>
<gene>
    <name evidence="6" type="ORF">DFR67_113158</name>
</gene>
<dbReference type="CDD" id="cd00995">
    <property type="entry name" value="PBP2_NikA_DppA_OppA_like"/>
    <property type="match status" value="1"/>
</dbReference>
<proteinExistence type="inferred from homology"/>
<accession>A0A318RKA9</accession>
<dbReference type="GO" id="GO:1904680">
    <property type="term" value="F:peptide transmembrane transporter activity"/>
    <property type="evidence" value="ECO:0007669"/>
    <property type="project" value="TreeGrafter"/>
</dbReference>
<organism evidence="6 7">
    <name type="scientific">Williamsia limnetica</name>
    <dbReference type="NCBI Taxonomy" id="882452"/>
    <lineage>
        <taxon>Bacteria</taxon>
        <taxon>Bacillati</taxon>
        <taxon>Actinomycetota</taxon>
        <taxon>Actinomycetes</taxon>
        <taxon>Mycobacteriales</taxon>
        <taxon>Nocardiaceae</taxon>
        <taxon>Williamsia</taxon>
    </lineage>
</organism>
<evidence type="ECO:0000256" key="2">
    <source>
        <dbReference type="ARBA" id="ARBA00022448"/>
    </source>
</evidence>
<dbReference type="PANTHER" id="PTHR30290">
    <property type="entry name" value="PERIPLASMIC BINDING COMPONENT OF ABC TRANSPORTER"/>
    <property type="match status" value="1"/>
</dbReference>
<dbReference type="Pfam" id="PF00496">
    <property type="entry name" value="SBP_bac_5"/>
    <property type="match status" value="1"/>
</dbReference>
<evidence type="ECO:0000259" key="5">
    <source>
        <dbReference type="Pfam" id="PF00496"/>
    </source>
</evidence>
<dbReference type="GO" id="GO:0015833">
    <property type="term" value="P:peptide transport"/>
    <property type="evidence" value="ECO:0007669"/>
    <property type="project" value="TreeGrafter"/>
</dbReference>
<dbReference type="PIRSF" id="PIRSF002741">
    <property type="entry name" value="MppA"/>
    <property type="match status" value="1"/>
</dbReference>
<feature type="domain" description="Solute-binding protein family 5" evidence="5">
    <location>
        <begin position="86"/>
        <end position="438"/>
    </location>
</feature>
<keyword evidence="2" id="KW-0813">Transport</keyword>
<evidence type="ECO:0000256" key="3">
    <source>
        <dbReference type="ARBA" id="ARBA00022729"/>
    </source>
</evidence>
<sequence length="517" mass="55519">MPKRSRLLAVVSAGAALSLMLSACSGGKESAQNEPAGDPARGGTLTYAFNTEAQSVDPVTCALGIGLGPCQAIYGALMYYNIDSREFQPGMAESFTTQDGKEWTLKLRPNLTFTDGTPFDADAVAFNWNRALDPALLSPSAAAATGITWQVSDPTTLLVTSKKVDYQLPNYIAEDLAFVGSPTAIKEKGKDFGNAPVGAGPFIMTNWARGTQMTLDRNPQYWDQPRPYADRLVIKTIPADDQRYNALQAGEINVMAVTLKKYADRAEAAGMNVSEATMMGGTGVQISDRGPLADPRVREAVGKVFDNEQIMNAVYPGEDVATGFTPADSPFYDQSSEWPAQDIAGAQKLIDDYRAQTGGQDVELTFTTTAGSPVLTQVGELLQAQFAKVNGLNLKIVALDGGAFYSALTSGNYDLIISSLGGANPENLYKVFTTDGPSNTSGFSDPGVDQALELTHTSNDPDTVNKAYADAIGGIVDANAYRFWRHAKTYLISPSDVNGIENLYSYWFRSDLAWVQQ</sequence>
<evidence type="ECO:0000313" key="6">
    <source>
        <dbReference type="EMBL" id="PYE14364.1"/>
    </source>
</evidence>
<keyword evidence="7" id="KW-1185">Reference proteome</keyword>
<dbReference type="Gene3D" id="3.10.105.10">
    <property type="entry name" value="Dipeptide-binding Protein, Domain 3"/>
    <property type="match status" value="1"/>
</dbReference>
<dbReference type="EMBL" id="QJSP01000013">
    <property type="protein sequence ID" value="PYE14364.1"/>
    <property type="molecule type" value="Genomic_DNA"/>
</dbReference>
<dbReference type="Proteomes" id="UP000247591">
    <property type="component" value="Unassembled WGS sequence"/>
</dbReference>
<comment type="similarity">
    <text evidence="1">Belongs to the bacterial solute-binding protein 5 family.</text>
</comment>
<dbReference type="InterPro" id="IPR039424">
    <property type="entry name" value="SBP_5"/>
</dbReference>
<dbReference type="InterPro" id="IPR000914">
    <property type="entry name" value="SBP_5_dom"/>
</dbReference>
<name>A0A318RKA9_WILLI</name>
<dbReference type="PANTHER" id="PTHR30290:SF9">
    <property type="entry name" value="OLIGOPEPTIDE-BINDING PROTEIN APPA"/>
    <property type="match status" value="1"/>
</dbReference>
<protein>
    <submittedName>
        <fullName evidence="6">Peptide/nickel transport system substrate-binding protein</fullName>
    </submittedName>
</protein>
<dbReference type="InterPro" id="IPR030678">
    <property type="entry name" value="Peptide/Ni-bd"/>
</dbReference>
<dbReference type="PROSITE" id="PS51257">
    <property type="entry name" value="PROKAR_LIPOPROTEIN"/>
    <property type="match status" value="1"/>
</dbReference>
<evidence type="ECO:0000256" key="4">
    <source>
        <dbReference type="SAM" id="SignalP"/>
    </source>
</evidence>
<keyword evidence="3 4" id="KW-0732">Signal</keyword>
<feature type="chain" id="PRO_5038946273" evidence="4">
    <location>
        <begin position="24"/>
        <end position="517"/>
    </location>
</feature>